<dbReference type="EMBL" id="CAJNOI010000171">
    <property type="protein sequence ID" value="CAF1154058.1"/>
    <property type="molecule type" value="Genomic_DNA"/>
</dbReference>
<dbReference type="InterPro" id="IPR051082">
    <property type="entry name" value="Pentapeptide-BTB/POZ_domain"/>
</dbReference>
<keyword evidence="4" id="KW-1185">Reference proteome</keyword>
<dbReference type="AlphaFoldDB" id="A0A814V655"/>
<evidence type="ECO:0000256" key="1">
    <source>
        <dbReference type="SAM" id="Phobius"/>
    </source>
</evidence>
<organism evidence="3 4">
    <name type="scientific">Adineta steineri</name>
    <dbReference type="NCBI Taxonomy" id="433720"/>
    <lineage>
        <taxon>Eukaryota</taxon>
        <taxon>Metazoa</taxon>
        <taxon>Spiralia</taxon>
        <taxon>Gnathifera</taxon>
        <taxon>Rotifera</taxon>
        <taxon>Eurotatoria</taxon>
        <taxon>Bdelloidea</taxon>
        <taxon>Adinetida</taxon>
        <taxon>Adinetidae</taxon>
        <taxon>Adineta</taxon>
    </lineage>
</organism>
<gene>
    <name evidence="2" type="ORF">BJG266_LOCUS24259</name>
    <name evidence="3" type="ORF">QVE165_LOCUS24895</name>
</gene>
<keyword evidence="1" id="KW-0472">Membrane</keyword>
<dbReference type="OrthoDB" id="10021266at2759"/>
<keyword evidence="1" id="KW-0812">Transmembrane</keyword>
<dbReference type="PANTHER" id="PTHR14136">
    <property type="entry name" value="BTB_POZ DOMAIN-CONTAINING PROTEIN KCTD9"/>
    <property type="match status" value="1"/>
</dbReference>
<evidence type="ECO:0000313" key="3">
    <source>
        <dbReference type="EMBL" id="CAF1184778.1"/>
    </source>
</evidence>
<evidence type="ECO:0000313" key="2">
    <source>
        <dbReference type="EMBL" id="CAF1154058.1"/>
    </source>
</evidence>
<dbReference type="EMBL" id="CAJNOM010000177">
    <property type="protein sequence ID" value="CAF1184778.1"/>
    <property type="molecule type" value="Genomic_DNA"/>
</dbReference>
<dbReference type="Proteomes" id="UP000663832">
    <property type="component" value="Unassembled WGS sequence"/>
</dbReference>
<dbReference type="Pfam" id="PF00805">
    <property type="entry name" value="Pentapeptide"/>
    <property type="match status" value="1"/>
</dbReference>
<proteinExistence type="predicted"/>
<dbReference type="InterPro" id="IPR001646">
    <property type="entry name" value="5peptide_repeat"/>
</dbReference>
<feature type="transmembrane region" description="Helical" evidence="1">
    <location>
        <begin position="34"/>
        <end position="56"/>
    </location>
</feature>
<evidence type="ECO:0008006" key="5">
    <source>
        <dbReference type="Google" id="ProtNLM"/>
    </source>
</evidence>
<accession>A0A814V655</accession>
<evidence type="ECO:0000313" key="4">
    <source>
        <dbReference type="Proteomes" id="UP000663832"/>
    </source>
</evidence>
<dbReference type="Gene3D" id="2.160.20.80">
    <property type="entry name" value="E3 ubiquitin-protein ligase SopA"/>
    <property type="match status" value="2"/>
</dbReference>
<name>A0A814V655_9BILA</name>
<protein>
    <recommendedName>
        <fullName evidence="5">Pentapeptide repeat-containing protein</fullName>
    </recommendedName>
</protein>
<comment type="caution">
    <text evidence="3">The sequence shown here is derived from an EMBL/GenBank/DDBJ whole genome shotgun (WGS) entry which is preliminary data.</text>
</comment>
<reference evidence="3" key="1">
    <citation type="submission" date="2021-02" db="EMBL/GenBank/DDBJ databases">
        <authorList>
            <person name="Nowell W R."/>
        </authorList>
    </citation>
    <scope>NUCLEOTIDE SEQUENCE</scope>
</reference>
<dbReference type="Proteomes" id="UP000663877">
    <property type="component" value="Unassembled WGS sequence"/>
</dbReference>
<dbReference type="PANTHER" id="PTHR14136:SF17">
    <property type="entry name" value="BTB_POZ DOMAIN-CONTAINING PROTEIN KCTD9"/>
    <property type="match status" value="1"/>
</dbReference>
<keyword evidence="1" id="KW-1133">Transmembrane helix</keyword>
<sequence>MVRPRRFRQSIYRNTKALLLPESNRKSQKRSLMLIKLSLSASIPFMIAIFTIVSYIQQMQIDSNNREKDLEIANLTRIQDQMIANITRLHDLEITNLTQTKDWEIAMANLIIANETKIQDRQIAEENRNEDRAQQYDLHYETLYSKYIEDISTILYKQPYNQTIFTSEENKMLYIRRKTLMTLRSIDSERRSQLFVFLYENNLLPDQSSPNTTISLIGAHLQKITIESPVTGSYQFDYLSLQSLNLMNAVFIGCTFKGNTNFNGSIMTNVQFIGATFEGQLTAYKVKLINASFTNCTFKRKVIFQDCDLSYAKFNRSNFNQLSSESVILTNGSVIDCKFNGKIEFTRSTMNGISIINSEFEKNIGHEFSSVSLDYSDCHNISLDYVNFHSSSLSYSNFRGAHLTGVQFDLKTFIINSDFSDSIFRWARLDQTNLSGSIIDFNQFYSSQFKNVVLPNGTWVIDKEEILKNGNAEKNCPILSGNKIQLPWEEEIGPPILYHHNISYSNSLVGNCSYKCPDEGVCCMEQRIELLRYLLFIESGELQYTLSAYFGSDSECAEGLIEVWIVTPKWPFRRKFSNPYIKSSGNYIQWQETKDTFKLPKDNEYVFHVRVVFNLYSNSCYIDNIKFRLEQN</sequence>
<dbReference type="Pfam" id="PF13576">
    <property type="entry name" value="Pentapeptide_3"/>
    <property type="match status" value="1"/>
</dbReference>
<dbReference type="SUPFAM" id="SSF141571">
    <property type="entry name" value="Pentapeptide repeat-like"/>
    <property type="match status" value="2"/>
</dbReference>